<dbReference type="GO" id="GO:0019693">
    <property type="term" value="P:ribose phosphate metabolic process"/>
    <property type="evidence" value="ECO:0007669"/>
    <property type="project" value="TreeGrafter"/>
</dbReference>
<dbReference type="Gene3D" id="3.90.79.10">
    <property type="entry name" value="Nucleoside Triphosphate Pyrophosphohydrolase"/>
    <property type="match status" value="1"/>
</dbReference>
<dbReference type="CDD" id="cd03424">
    <property type="entry name" value="NUDIX_ADPRase_Nudt5_UGPPase_Nudt14"/>
    <property type="match status" value="1"/>
</dbReference>
<sequence length="181" mass="20430">MRDLTEKTITTEKIYEGKIISVQVDQVKLPNGERGKRELVKHPGAVGVIAITPDNKLVLVRQFRKPLEKTILEIPAGKLEPDEDPQTCAFRELAEETGYQADSMNHVVSYYTSPGFANEIIHLYEAKGLTTGSMQPDSDEFVELVELSLSECNERIASGEICDAKTVTAVYLWQMREWKDR</sequence>
<gene>
    <name evidence="4" type="ORF">DL897_00310</name>
</gene>
<evidence type="ECO:0000313" key="4">
    <source>
        <dbReference type="EMBL" id="RAL26535.1"/>
    </source>
</evidence>
<feature type="domain" description="Nudix hydrolase" evidence="3">
    <location>
        <begin position="40"/>
        <end position="169"/>
    </location>
</feature>
<dbReference type="OrthoDB" id="9806150at2"/>
<evidence type="ECO:0000313" key="5">
    <source>
        <dbReference type="Proteomes" id="UP000251213"/>
    </source>
</evidence>
<dbReference type="AlphaFoldDB" id="A0A364K8A8"/>
<dbReference type="FunFam" id="3.90.79.10:FF:000024">
    <property type="entry name" value="ADP-ribose pyrophosphatase"/>
    <property type="match status" value="1"/>
</dbReference>
<comment type="cofactor">
    <cofactor evidence="1">
        <name>Mg(2+)</name>
        <dbReference type="ChEBI" id="CHEBI:18420"/>
    </cofactor>
</comment>
<dbReference type="PANTHER" id="PTHR11839">
    <property type="entry name" value="UDP/ADP-SUGAR PYROPHOSPHATASE"/>
    <property type="match status" value="1"/>
</dbReference>
<dbReference type="InterPro" id="IPR020084">
    <property type="entry name" value="NUDIX_hydrolase_CS"/>
</dbReference>
<reference evidence="4 5" key="1">
    <citation type="submission" date="2018-06" db="EMBL/GenBank/DDBJ databases">
        <title>Thermoflavimicrobium daqus sp. nov., a thermophilic microbe isolated from Moutai-flavour Daqu.</title>
        <authorList>
            <person name="Wang X."/>
            <person name="Zhou H."/>
        </authorList>
    </citation>
    <scope>NUCLEOTIDE SEQUENCE [LARGE SCALE GENOMIC DNA]</scope>
    <source>
        <strain evidence="4 5">FBKL4.011</strain>
    </source>
</reference>
<dbReference type="SUPFAM" id="SSF55811">
    <property type="entry name" value="Nudix"/>
    <property type="match status" value="1"/>
</dbReference>
<organism evidence="4 5">
    <name type="scientific">Thermoflavimicrobium daqui</name>
    <dbReference type="NCBI Taxonomy" id="2137476"/>
    <lineage>
        <taxon>Bacteria</taxon>
        <taxon>Bacillati</taxon>
        <taxon>Bacillota</taxon>
        <taxon>Bacilli</taxon>
        <taxon>Bacillales</taxon>
        <taxon>Thermoactinomycetaceae</taxon>
        <taxon>Thermoflavimicrobium</taxon>
    </lineage>
</organism>
<keyword evidence="5" id="KW-1185">Reference proteome</keyword>
<evidence type="ECO:0000256" key="1">
    <source>
        <dbReference type="ARBA" id="ARBA00001946"/>
    </source>
</evidence>
<dbReference type="GO" id="GO:0006753">
    <property type="term" value="P:nucleoside phosphate metabolic process"/>
    <property type="evidence" value="ECO:0007669"/>
    <property type="project" value="TreeGrafter"/>
</dbReference>
<evidence type="ECO:0000259" key="3">
    <source>
        <dbReference type="PROSITE" id="PS51462"/>
    </source>
</evidence>
<dbReference type="InterPro" id="IPR000086">
    <property type="entry name" value="NUDIX_hydrolase_dom"/>
</dbReference>
<dbReference type="EMBL" id="QJKK01000001">
    <property type="protein sequence ID" value="RAL26535.1"/>
    <property type="molecule type" value="Genomic_DNA"/>
</dbReference>
<protein>
    <submittedName>
        <fullName evidence="4">ADP-ribose pyrophosphatase</fullName>
    </submittedName>
</protein>
<evidence type="ECO:0000256" key="2">
    <source>
        <dbReference type="ARBA" id="ARBA00022801"/>
    </source>
</evidence>
<dbReference type="Pfam" id="PF00293">
    <property type="entry name" value="NUDIX"/>
    <property type="match status" value="1"/>
</dbReference>
<dbReference type="InterPro" id="IPR015797">
    <property type="entry name" value="NUDIX_hydrolase-like_dom_sf"/>
</dbReference>
<accession>A0A364K8A8</accession>
<keyword evidence="2" id="KW-0378">Hydrolase</keyword>
<name>A0A364K8A8_9BACL</name>
<dbReference type="PROSITE" id="PS00893">
    <property type="entry name" value="NUDIX_BOX"/>
    <property type="match status" value="1"/>
</dbReference>
<dbReference type="RefSeq" id="WP_113657141.1">
    <property type="nucleotide sequence ID" value="NZ_KZ845663.1"/>
</dbReference>
<proteinExistence type="predicted"/>
<dbReference type="GO" id="GO:0005829">
    <property type="term" value="C:cytosol"/>
    <property type="evidence" value="ECO:0007669"/>
    <property type="project" value="TreeGrafter"/>
</dbReference>
<comment type="caution">
    <text evidence="4">The sequence shown here is derived from an EMBL/GenBank/DDBJ whole genome shotgun (WGS) entry which is preliminary data.</text>
</comment>
<dbReference type="PROSITE" id="PS51462">
    <property type="entry name" value="NUDIX"/>
    <property type="match status" value="1"/>
</dbReference>
<dbReference type="PANTHER" id="PTHR11839:SF18">
    <property type="entry name" value="NUDIX HYDROLASE DOMAIN-CONTAINING PROTEIN"/>
    <property type="match status" value="1"/>
</dbReference>
<dbReference type="GO" id="GO:0016787">
    <property type="term" value="F:hydrolase activity"/>
    <property type="evidence" value="ECO:0007669"/>
    <property type="project" value="UniProtKB-KW"/>
</dbReference>
<reference evidence="4 5" key="2">
    <citation type="submission" date="2018-06" db="EMBL/GenBank/DDBJ databases">
        <authorList>
            <person name="Zhirakovskaya E."/>
        </authorList>
    </citation>
    <scope>NUCLEOTIDE SEQUENCE [LARGE SCALE GENOMIC DNA]</scope>
    <source>
        <strain evidence="4 5">FBKL4.011</strain>
    </source>
</reference>
<dbReference type="Proteomes" id="UP000251213">
    <property type="component" value="Unassembled WGS sequence"/>
</dbReference>